<dbReference type="GO" id="GO:0003824">
    <property type="term" value="F:catalytic activity"/>
    <property type="evidence" value="ECO:0007669"/>
    <property type="project" value="InterPro"/>
</dbReference>
<dbReference type="RefSeq" id="XP_001435929.1">
    <property type="nucleotide sequence ID" value="XM_001435892.1"/>
</dbReference>
<dbReference type="OrthoDB" id="10536647at2759"/>
<evidence type="ECO:0000256" key="2">
    <source>
        <dbReference type="ARBA" id="ARBA00022827"/>
    </source>
</evidence>
<dbReference type="Proteomes" id="UP000000600">
    <property type="component" value="Unassembled WGS sequence"/>
</dbReference>
<dbReference type="EMBL" id="CT868061">
    <property type="protein sequence ID" value="CAK68532.1"/>
    <property type="molecule type" value="Genomic_DNA"/>
</dbReference>
<evidence type="ECO:0000256" key="1">
    <source>
        <dbReference type="ARBA" id="ARBA00022630"/>
    </source>
</evidence>
<dbReference type="KEGG" id="ptm:GSPATT00037317001"/>
<sequence length="80" mass="9521">MNQEQNRAEEKTSVLKKNLNCLRYAEQEVEQLKRNYLQVQMGNETFGYLHELKRLFDCGIIVNPEKVVVIDIQQLFSIQY</sequence>
<protein>
    <submittedName>
        <fullName evidence="3">Uncharacterized protein</fullName>
    </submittedName>
</protein>
<reference evidence="3 4" key="1">
    <citation type="journal article" date="2006" name="Nature">
        <title>Global trends of whole-genome duplications revealed by the ciliate Paramecium tetraurelia.</title>
        <authorList>
            <consortium name="Genoscope"/>
            <person name="Aury J.-M."/>
            <person name="Jaillon O."/>
            <person name="Duret L."/>
            <person name="Noel B."/>
            <person name="Jubin C."/>
            <person name="Porcel B.M."/>
            <person name="Segurens B."/>
            <person name="Daubin V."/>
            <person name="Anthouard V."/>
            <person name="Aiach N."/>
            <person name="Arnaiz O."/>
            <person name="Billaut A."/>
            <person name="Beisson J."/>
            <person name="Blanc I."/>
            <person name="Bouhouche K."/>
            <person name="Camara F."/>
            <person name="Duharcourt S."/>
            <person name="Guigo R."/>
            <person name="Gogendeau D."/>
            <person name="Katinka M."/>
            <person name="Keller A.-M."/>
            <person name="Kissmehl R."/>
            <person name="Klotz C."/>
            <person name="Koll F."/>
            <person name="Le Moue A."/>
            <person name="Lepere C."/>
            <person name="Malinsky S."/>
            <person name="Nowacki M."/>
            <person name="Nowak J.K."/>
            <person name="Plattner H."/>
            <person name="Poulain J."/>
            <person name="Ruiz F."/>
            <person name="Serrano V."/>
            <person name="Zagulski M."/>
            <person name="Dessen P."/>
            <person name="Betermier M."/>
            <person name="Weissenbach J."/>
            <person name="Scarpelli C."/>
            <person name="Schachter V."/>
            <person name="Sperling L."/>
            <person name="Meyer E."/>
            <person name="Cohen J."/>
            <person name="Wincker P."/>
        </authorList>
    </citation>
    <scope>NUCLEOTIDE SEQUENCE [LARGE SCALE GENOMIC DNA]</scope>
    <source>
        <strain evidence="3 4">Stock d4-2</strain>
    </source>
</reference>
<keyword evidence="4" id="KW-1185">Reference proteome</keyword>
<keyword evidence="1" id="KW-0285">Flavoprotein</keyword>
<dbReference type="InParanoid" id="A0CCL5"/>
<dbReference type="GeneID" id="5021714"/>
<name>A0CCL5_PARTE</name>
<dbReference type="AlphaFoldDB" id="A0CCL5"/>
<organism evidence="3 4">
    <name type="scientific">Paramecium tetraurelia</name>
    <dbReference type="NCBI Taxonomy" id="5888"/>
    <lineage>
        <taxon>Eukaryota</taxon>
        <taxon>Sar</taxon>
        <taxon>Alveolata</taxon>
        <taxon>Ciliophora</taxon>
        <taxon>Intramacronucleata</taxon>
        <taxon>Oligohymenophorea</taxon>
        <taxon>Peniculida</taxon>
        <taxon>Parameciidae</taxon>
        <taxon>Paramecium</taxon>
    </lineage>
</organism>
<accession>A0CCL5</accession>
<keyword evidence="2" id="KW-0274">FAD</keyword>
<gene>
    <name evidence="3" type="ORF">GSPATT00037317001</name>
</gene>
<dbReference type="SUPFAM" id="SSF55103">
    <property type="entry name" value="FAD-linked oxidases, C-terminal domain"/>
    <property type="match status" value="1"/>
</dbReference>
<proteinExistence type="predicted"/>
<dbReference type="HOGENOM" id="CLU_2594953_0_0_1"/>
<dbReference type="InterPro" id="IPR016164">
    <property type="entry name" value="FAD-linked_Oxase-like_C"/>
</dbReference>
<dbReference type="GO" id="GO:0050660">
    <property type="term" value="F:flavin adenine dinucleotide binding"/>
    <property type="evidence" value="ECO:0007669"/>
    <property type="project" value="InterPro"/>
</dbReference>
<evidence type="ECO:0000313" key="3">
    <source>
        <dbReference type="EMBL" id="CAK68532.1"/>
    </source>
</evidence>
<evidence type="ECO:0000313" key="4">
    <source>
        <dbReference type="Proteomes" id="UP000000600"/>
    </source>
</evidence>